<proteinExistence type="predicted"/>
<protein>
    <submittedName>
        <fullName evidence="2">Uncharacterized protein</fullName>
    </submittedName>
</protein>
<comment type="caution">
    <text evidence="2">The sequence shown here is derived from an EMBL/GenBank/DDBJ whole genome shotgun (WGS) entry which is preliminary data.</text>
</comment>
<name>A0A1R3G9A1_COCAP</name>
<dbReference type="AlphaFoldDB" id="A0A1R3G9A1"/>
<feature type="region of interest" description="Disordered" evidence="1">
    <location>
        <begin position="1"/>
        <end position="40"/>
    </location>
</feature>
<evidence type="ECO:0000313" key="3">
    <source>
        <dbReference type="Proteomes" id="UP000188268"/>
    </source>
</evidence>
<dbReference type="EMBL" id="AWWV01014896">
    <property type="protein sequence ID" value="OMO54669.1"/>
    <property type="molecule type" value="Genomic_DNA"/>
</dbReference>
<dbReference type="Gramene" id="OMO54669">
    <property type="protein sequence ID" value="OMO54669"/>
    <property type="gene ID" value="CCACVL1_27679"/>
</dbReference>
<keyword evidence="3" id="KW-1185">Reference proteome</keyword>
<evidence type="ECO:0000313" key="2">
    <source>
        <dbReference type="EMBL" id="OMO54669.1"/>
    </source>
</evidence>
<reference evidence="2 3" key="1">
    <citation type="submission" date="2013-09" db="EMBL/GenBank/DDBJ databases">
        <title>Corchorus capsularis genome sequencing.</title>
        <authorList>
            <person name="Alam M."/>
            <person name="Haque M.S."/>
            <person name="Islam M.S."/>
            <person name="Emdad E.M."/>
            <person name="Islam M.M."/>
            <person name="Ahmed B."/>
            <person name="Halim A."/>
            <person name="Hossen Q.M.M."/>
            <person name="Hossain M.Z."/>
            <person name="Ahmed R."/>
            <person name="Khan M.M."/>
            <person name="Islam R."/>
            <person name="Rashid M.M."/>
            <person name="Khan S.A."/>
            <person name="Rahman M.S."/>
            <person name="Alam M."/>
        </authorList>
    </citation>
    <scope>NUCLEOTIDE SEQUENCE [LARGE SCALE GENOMIC DNA]</scope>
    <source>
        <strain evidence="3">cv. CVL-1</strain>
        <tissue evidence="2">Whole seedling</tissue>
    </source>
</reference>
<organism evidence="2 3">
    <name type="scientific">Corchorus capsularis</name>
    <name type="common">Jute</name>
    <dbReference type="NCBI Taxonomy" id="210143"/>
    <lineage>
        <taxon>Eukaryota</taxon>
        <taxon>Viridiplantae</taxon>
        <taxon>Streptophyta</taxon>
        <taxon>Embryophyta</taxon>
        <taxon>Tracheophyta</taxon>
        <taxon>Spermatophyta</taxon>
        <taxon>Magnoliopsida</taxon>
        <taxon>eudicotyledons</taxon>
        <taxon>Gunneridae</taxon>
        <taxon>Pentapetalae</taxon>
        <taxon>rosids</taxon>
        <taxon>malvids</taxon>
        <taxon>Malvales</taxon>
        <taxon>Malvaceae</taxon>
        <taxon>Grewioideae</taxon>
        <taxon>Apeibeae</taxon>
        <taxon>Corchorus</taxon>
    </lineage>
</organism>
<feature type="compositionally biased region" description="Basic and acidic residues" evidence="1">
    <location>
        <begin position="22"/>
        <end position="40"/>
    </location>
</feature>
<dbReference type="Proteomes" id="UP000188268">
    <property type="component" value="Unassembled WGS sequence"/>
</dbReference>
<gene>
    <name evidence="2" type="ORF">CCACVL1_27679</name>
</gene>
<evidence type="ECO:0000256" key="1">
    <source>
        <dbReference type="SAM" id="MobiDB-lite"/>
    </source>
</evidence>
<sequence>MTIGSKKGEVTNIGKSTYVIERQMEAKPRQQQSRSEESPR</sequence>
<accession>A0A1R3G9A1</accession>